<evidence type="ECO:0000313" key="9">
    <source>
        <dbReference type="Proteomes" id="UP000015106"/>
    </source>
</evidence>
<accession>A0A8R7R865</accession>
<reference evidence="8" key="2">
    <citation type="submission" date="2022-06" db="UniProtKB">
        <authorList>
            <consortium name="EnsemblPlants"/>
        </authorList>
    </citation>
    <scope>IDENTIFICATION</scope>
</reference>
<dbReference type="Gramene" id="TuG1812S0001523000.01.T01">
    <property type="protein sequence ID" value="TuG1812S0001523000.01.T01"/>
    <property type="gene ID" value="TuG1812S0001523000.01"/>
</dbReference>
<dbReference type="InterPro" id="IPR041588">
    <property type="entry name" value="Integrase_H2C2"/>
</dbReference>
<dbReference type="InterPro" id="IPR012337">
    <property type="entry name" value="RNaseH-like_sf"/>
</dbReference>
<reference evidence="9" key="1">
    <citation type="journal article" date="2013" name="Nature">
        <title>Draft genome of the wheat A-genome progenitor Triticum urartu.</title>
        <authorList>
            <person name="Ling H.Q."/>
            <person name="Zhao S."/>
            <person name="Liu D."/>
            <person name="Wang J."/>
            <person name="Sun H."/>
            <person name="Zhang C."/>
            <person name="Fan H."/>
            <person name="Li D."/>
            <person name="Dong L."/>
            <person name="Tao Y."/>
            <person name="Gao C."/>
            <person name="Wu H."/>
            <person name="Li Y."/>
            <person name="Cui Y."/>
            <person name="Guo X."/>
            <person name="Zheng S."/>
            <person name="Wang B."/>
            <person name="Yu K."/>
            <person name="Liang Q."/>
            <person name="Yang W."/>
            <person name="Lou X."/>
            <person name="Chen J."/>
            <person name="Feng M."/>
            <person name="Jian J."/>
            <person name="Zhang X."/>
            <person name="Luo G."/>
            <person name="Jiang Y."/>
            <person name="Liu J."/>
            <person name="Wang Z."/>
            <person name="Sha Y."/>
            <person name="Zhang B."/>
            <person name="Wu H."/>
            <person name="Tang D."/>
            <person name="Shen Q."/>
            <person name="Xue P."/>
            <person name="Zou S."/>
            <person name="Wang X."/>
            <person name="Liu X."/>
            <person name="Wang F."/>
            <person name="Yang Y."/>
            <person name="An X."/>
            <person name="Dong Z."/>
            <person name="Zhang K."/>
            <person name="Zhang X."/>
            <person name="Luo M.C."/>
            <person name="Dvorak J."/>
            <person name="Tong Y."/>
            <person name="Wang J."/>
            <person name="Yang H."/>
            <person name="Li Z."/>
            <person name="Wang D."/>
            <person name="Zhang A."/>
            <person name="Wang J."/>
        </authorList>
    </citation>
    <scope>NUCLEOTIDE SEQUENCE</scope>
    <source>
        <strain evidence="9">cv. G1812</strain>
    </source>
</reference>
<keyword evidence="3" id="KW-0540">Nuclease</keyword>
<keyword evidence="6" id="KW-0695">RNA-directed DNA polymerase</keyword>
<dbReference type="InterPro" id="IPR041373">
    <property type="entry name" value="RT_RNaseH"/>
</dbReference>
<dbReference type="PANTHER" id="PTHR37984:SF5">
    <property type="entry name" value="PROTEIN NYNRIN-LIKE"/>
    <property type="match status" value="1"/>
</dbReference>
<dbReference type="GO" id="GO:0015074">
    <property type="term" value="P:DNA integration"/>
    <property type="evidence" value="ECO:0007669"/>
    <property type="project" value="InterPro"/>
</dbReference>
<evidence type="ECO:0000256" key="2">
    <source>
        <dbReference type="ARBA" id="ARBA00022695"/>
    </source>
</evidence>
<keyword evidence="1" id="KW-0808">Transferase</keyword>
<organism evidence="8 9">
    <name type="scientific">Triticum urartu</name>
    <name type="common">Red wild einkorn</name>
    <name type="synonym">Crithodium urartu</name>
    <dbReference type="NCBI Taxonomy" id="4572"/>
    <lineage>
        <taxon>Eukaryota</taxon>
        <taxon>Viridiplantae</taxon>
        <taxon>Streptophyta</taxon>
        <taxon>Embryophyta</taxon>
        <taxon>Tracheophyta</taxon>
        <taxon>Spermatophyta</taxon>
        <taxon>Magnoliopsida</taxon>
        <taxon>Liliopsida</taxon>
        <taxon>Poales</taxon>
        <taxon>Poaceae</taxon>
        <taxon>BOP clade</taxon>
        <taxon>Pooideae</taxon>
        <taxon>Triticodae</taxon>
        <taxon>Triticeae</taxon>
        <taxon>Triticinae</taxon>
        <taxon>Triticum</taxon>
    </lineage>
</organism>
<dbReference type="Proteomes" id="UP000015106">
    <property type="component" value="Unassembled WGS sequence"/>
</dbReference>
<dbReference type="InterPro" id="IPR050951">
    <property type="entry name" value="Retrovirus_Pol_polyprotein"/>
</dbReference>
<dbReference type="Gene3D" id="3.30.420.10">
    <property type="entry name" value="Ribonuclease H-like superfamily/Ribonuclease H"/>
    <property type="match status" value="1"/>
</dbReference>
<dbReference type="Gene3D" id="3.10.20.370">
    <property type="match status" value="1"/>
</dbReference>
<evidence type="ECO:0000313" key="8">
    <source>
        <dbReference type="EnsemblPlants" id="TuG1812S0001523000.01.T01"/>
    </source>
</evidence>
<dbReference type="SUPFAM" id="SSF56672">
    <property type="entry name" value="DNA/RNA polymerases"/>
    <property type="match status" value="1"/>
</dbReference>
<dbReference type="Gene3D" id="1.10.340.70">
    <property type="match status" value="1"/>
</dbReference>
<dbReference type="InterPro" id="IPR036397">
    <property type="entry name" value="RNaseH_sf"/>
</dbReference>
<evidence type="ECO:0000256" key="5">
    <source>
        <dbReference type="ARBA" id="ARBA00022801"/>
    </source>
</evidence>
<dbReference type="PANTHER" id="PTHR37984">
    <property type="entry name" value="PROTEIN CBG26694"/>
    <property type="match status" value="1"/>
</dbReference>
<sequence length="401" mass="45125">MTNAPVLALANFTEPFVLEIDASGSGIGAVMMQQGKPIAYYSSSLCPKNAALSTYEKEALAILAALKKWRHYFLGNDLIIKTDHQSLQFMTDQKVNTSIQHKLMLKLLEFTFTLQYKKGKENIVADALSRKISLMAISLVTPQWIVAVEDSYANDSTCKALLEKLLLSPDHSVNQNTLHSGIIRHKGRIYVGKDLSLRKKLLAALHASDLGGHSGMKATYHRIKQIFYWPGLKQDVDKFVSECSVCQKNKGENCPYHGYLDPLPLPDMVWTHISMDLIEGLPKSQGKDVIFVVVDRLSKFAHFIPLSHPYTAHTVATAFIDVLKLHGPPLPIVFDRDCIFISQVWQDMFKGMGTELRYSSAYHPQSDGQTERVNQCTENYLRCLASTQPKKWAHHLSMAKY</sequence>
<dbReference type="GO" id="GO:0016787">
    <property type="term" value="F:hydrolase activity"/>
    <property type="evidence" value="ECO:0007669"/>
    <property type="project" value="UniProtKB-KW"/>
</dbReference>
<dbReference type="FunFam" id="1.10.340.70:FF:000001">
    <property type="entry name" value="Retrovirus-related Pol polyprotein from transposon gypsy-like Protein"/>
    <property type="match status" value="1"/>
</dbReference>
<protein>
    <recommendedName>
        <fullName evidence="7">Integrase catalytic domain-containing protein</fullName>
    </recommendedName>
</protein>
<keyword evidence="2" id="KW-0548">Nucleotidyltransferase</keyword>
<evidence type="ECO:0000256" key="1">
    <source>
        <dbReference type="ARBA" id="ARBA00022679"/>
    </source>
</evidence>
<dbReference type="PROSITE" id="PS50994">
    <property type="entry name" value="INTEGRASE"/>
    <property type="match status" value="1"/>
</dbReference>
<evidence type="ECO:0000259" key="7">
    <source>
        <dbReference type="PROSITE" id="PS50994"/>
    </source>
</evidence>
<dbReference type="GO" id="GO:0003676">
    <property type="term" value="F:nucleic acid binding"/>
    <property type="evidence" value="ECO:0007669"/>
    <property type="project" value="InterPro"/>
</dbReference>
<keyword evidence="5" id="KW-0378">Hydrolase</keyword>
<name>A0A8R7R865_TRIUA</name>
<dbReference type="Pfam" id="PF17917">
    <property type="entry name" value="RT_RNaseH"/>
    <property type="match status" value="1"/>
</dbReference>
<evidence type="ECO:0000256" key="3">
    <source>
        <dbReference type="ARBA" id="ARBA00022722"/>
    </source>
</evidence>
<keyword evidence="4" id="KW-0255">Endonuclease</keyword>
<dbReference type="GO" id="GO:0003964">
    <property type="term" value="F:RNA-directed DNA polymerase activity"/>
    <property type="evidence" value="ECO:0007669"/>
    <property type="project" value="UniProtKB-KW"/>
</dbReference>
<proteinExistence type="predicted"/>
<dbReference type="SUPFAM" id="SSF53098">
    <property type="entry name" value="Ribonuclease H-like"/>
    <property type="match status" value="1"/>
</dbReference>
<dbReference type="GO" id="GO:0004519">
    <property type="term" value="F:endonuclease activity"/>
    <property type="evidence" value="ECO:0007669"/>
    <property type="project" value="UniProtKB-KW"/>
</dbReference>
<dbReference type="EnsemblPlants" id="TuG1812S0001523000.01.T01">
    <property type="protein sequence ID" value="TuG1812S0001523000.01.T01"/>
    <property type="gene ID" value="TuG1812S0001523000.01"/>
</dbReference>
<feature type="domain" description="Integrase catalytic" evidence="7">
    <location>
        <begin position="260"/>
        <end position="401"/>
    </location>
</feature>
<dbReference type="InterPro" id="IPR001584">
    <property type="entry name" value="Integrase_cat-core"/>
</dbReference>
<evidence type="ECO:0000256" key="4">
    <source>
        <dbReference type="ARBA" id="ARBA00022759"/>
    </source>
</evidence>
<dbReference type="AlphaFoldDB" id="A0A8R7R865"/>
<dbReference type="InterPro" id="IPR043502">
    <property type="entry name" value="DNA/RNA_pol_sf"/>
</dbReference>
<evidence type="ECO:0000256" key="6">
    <source>
        <dbReference type="ARBA" id="ARBA00022918"/>
    </source>
</evidence>
<dbReference type="CDD" id="cd09274">
    <property type="entry name" value="RNase_HI_RT_Ty3"/>
    <property type="match status" value="1"/>
</dbReference>
<keyword evidence="9" id="KW-1185">Reference proteome</keyword>
<dbReference type="Pfam" id="PF17921">
    <property type="entry name" value="Integrase_H2C2"/>
    <property type="match status" value="1"/>
</dbReference>